<reference evidence="1" key="1">
    <citation type="submission" date="2024-05" db="EMBL/GenBank/DDBJ databases">
        <title>The Natural Products Discovery Center: Release of the First 8490 Sequenced Strains for Exploring Actinobacteria Biosynthetic Diversity.</title>
        <authorList>
            <person name="Kalkreuter E."/>
            <person name="Kautsar S.A."/>
            <person name="Yang D."/>
            <person name="Bader C.D."/>
            <person name="Teijaro C.N."/>
            <person name="Fluegel L."/>
            <person name="Davis C.M."/>
            <person name="Simpson J.R."/>
            <person name="Lauterbach L."/>
            <person name="Steele A.D."/>
            <person name="Gui C."/>
            <person name="Meng S."/>
            <person name="Li G."/>
            <person name="Viehrig K."/>
            <person name="Ye F."/>
            <person name="Su P."/>
            <person name="Kiefer A.F."/>
            <person name="Nichols A."/>
            <person name="Cepeda A.J."/>
            <person name="Yan W."/>
            <person name="Fan B."/>
            <person name="Jiang Y."/>
            <person name="Adhikari A."/>
            <person name="Zheng C.-J."/>
            <person name="Schuster L."/>
            <person name="Cowan T.M."/>
            <person name="Smanski M.J."/>
            <person name="Chevrette M.G."/>
            <person name="de Carvalho L.P.S."/>
            <person name="Shen B."/>
        </authorList>
    </citation>
    <scope>NUCLEOTIDE SEQUENCE</scope>
    <source>
        <strain evidence="1">NPDC080035</strain>
    </source>
</reference>
<dbReference type="RefSeq" id="WP_348790213.1">
    <property type="nucleotide sequence ID" value="NZ_CP157390.1"/>
</dbReference>
<sequence>MTQPEWTSDGVALPRMVEEALGANELVFFCGAGVSSAPPSELPGFRGLAREVAISLAHPELVPEDKRVPVQFDVAMGRLDRISSDIHSRVSSLLKAAVTPNDYHRDIWQIATAHSRSPRLVTTNFELALRRGRNRTLYPRELVCRPDATPGK</sequence>
<name>A0AAU7GHS7_9MICO</name>
<proteinExistence type="predicted"/>
<protein>
    <recommendedName>
        <fullName evidence="2">Deacetylase sirtuin-type domain-containing protein</fullName>
    </recommendedName>
</protein>
<dbReference type="AlphaFoldDB" id="A0AAU7GHS7"/>
<dbReference type="EMBL" id="CP157390">
    <property type="protein sequence ID" value="XBM50307.1"/>
    <property type="molecule type" value="Genomic_DNA"/>
</dbReference>
<accession>A0AAU7GHS7</accession>
<evidence type="ECO:0008006" key="2">
    <source>
        <dbReference type="Google" id="ProtNLM"/>
    </source>
</evidence>
<organism evidence="1">
    <name type="scientific">Leifsonia sp. NPDC080035</name>
    <dbReference type="NCBI Taxonomy" id="3143936"/>
    <lineage>
        <taxon>Bacteria</taxon>
        <taxon>Bacillati</taxon>
        <taxon>Actinomycetota</taxon>
        <taxon>Actinomycetes</taxon>
        <taxon>Micrococcales</taxon>
        <taxon>Microbacteriaceae</taxon>
        <taxon>Leifsonia</taxon>
    </lineage>
</organism>
<gene>
    <name evidence="1" type="ORF">AAME72_01270</name>
</gene>
<evidence type="ECO:0000313" key="1">
    <source>
        <dbReference type="EMBL" id="XBM50307.1"/>
    </source>
</evidence>